<evidence type="ECO:0000313" key="2">
    <source>
        <dbReference type="Proteomes" id="UP000266644"/>
    </source>
</evidence>
<evidence type="ECO:0000313" key="1">
    <source>
        <dbReference type="EMBL" id="RHH14340.1"/>
    </source>
</evidence>
<organism evidence="1 2">
    <name type="scientific">Bacteroides fragilis</name>
    <dbReference type="NCBI Taxonomy" id="817"/>
    <lineage>
        <taxon>Bacteria</taxon>
        <taxon>Pseudomonadati</taxon>
        <taxon>Bacteroidota</taxon>
        <taxon>Bacteroidia</taxon>
        <taxon>Bacteroidales</taxon>
        <taxon>Bacteroidaceae</taxon>
        <taxon>Bacteroides</taxon>
    </lineage>
</organism>
<comment type="caution">
    <text evidence="1">The sequence shown here is derived from an EMBL/GenBank/DDBJ whole genome shotgun (WGS) entry which is preliminary data.</text>
</comment>
<sequence length="194" mass="23063">MIDKLTKLFLKKIEERFMMNILDADKDQLTSYGFIVTKTNNSMIIMEKKNTFEECIPIFQHYIDRYGLDNFSLCILKPNNTVFTLFTDEWGYDQLHSFSRESKDFSYLKIIGSSKISRNKEAIYTKGEAFGKKLYLDEIAFRFFRYYVCYIAVDDDENNPDNWYTRDMIIEICHKNRAKAIQLFNKLAAGKYKL</sequence>
<dbReference type="Proteomes" id="UP000266644">
    <property type="component" value="Unassembled WGS sequence"/>
</dbReference>
<reference evidence="1 2" key="1">
    <citation type="submission" date="2018-08" db="EMBL/GenBank/DDBJ databases">
        <title>A genome reference for cultivated species of the human gut microbiota.</title>
        <authorList>
            <person name="Zou Y."/>
            <person name="Xue W."/>
            <person name="Luo G."/>
        </authorList>
    </citation>
    <scope>NUCLEOTIDE SEQUENCE [LARGE SCALE GENOMIC DNA]</scope>
    <source>
        <strain evidence="1 2">AM18-6</strain>
    </source>
</reference>
<dbReference type="AlphaFoldDB" id="A0A396C7T5"/>
<name>A0A396C7T5_BACFG</name>
<protein>
    <submittedName>
        <fullName evidence="1">Uncharacterized protein</fullName>
    </submittedName>
</protein>
<dbReference type="EMBL" id="QRJE01000008">
    <property type="protein sequence ID" value="RHH14340.1"/>
    <property type="molecule type" value="Genomic_DNA"/>
</dbReference>
<gene>
    <name evidence="1" type="ORF">DW228_05955</name>
</gene>
<proteinExistence type="predicted"/>
<accession>A0A396C7T5</accession>
<dbReference type="RefSeq" id="WP_122329988.1">
    <property type="nucleotide sequence ID" value="NZ_JAQDYY010000001.1"/>
</dbReference>